<dbReference type="GO" id="GO:0016757">
    <property type="term" value="F:glycosyltransferase activity"/>
    <property type="evidence" value="ECO:0007669"/>
    <property type="project" value="UniProtKB-KW"/>
</dbReference>
<dbReference type="PANTHER" id="PTHR30589:SF0">
    <property type="entry name" value="PHOSPHATIDYLGLYCEROL--PROLIPOPROTEIN DIACYLGLYCERYL TRANSFERASE"/>
    <property type="match status" value="1"/>
</dbReference>
<organism evidence="9 10">
    <name type="scientific">Colwellia marinimaniae</name>
    <dbReference type="NCBI Taxonomy" id="1513592"/>
    <lineage>
        <taxon>Bacteria</taxon>
        <taxon>Pseudomonadati</taxon>
        <taxon>Pseudomonadota</taxon>
        <taxon>Gammaproteobacteria</taxon>
        <taxon>Alteromonadales</taxon>
        <taxon>Colwelliaceae</taxon>
        <taxon>Colwellia</taxon>
    </lineage>
</organism>
<feature type="transmembrane region" description="Helical" evidence="7">
    <location>
        <begin position="61"/>
        <end position="82"/>
    </location>
</feature>
<accession>A0ABQ0MSJ9</accession>
<protein>
    <recommendedName>
        <fullName evidence="7">Phosphatidylglycerol--prolipoprotein diacylglyceryl transferase</fullName>
        <ecNumber evidence="7">2.5.1.145</ecNumber>
    </recommendedName>
</protein>
<keyword evidence="3 7" id="KW-0808">Transferase</keyword>
<evidence type="ECO:0000256" key="3">
    <source>
        <dbReference type="ARBA" id="ARBA00022679"/>
    </source>
</evidence>
<keyword evidence="10" id="KW-1185">Reference proteome</keyword>
<comment type="similarity">
    <text evidence="1 7">Belongs to the Lgt family.</text>
</comment>
<feature type="transmembrane region" description="Helical" evidence="7">
    <location>
        <begin position="179"/>
        <end position="196"/>
    </location>
</feature>
<evidence type="ECO:0000256" key="4">
    <source>
        <dbReference type="ARBA" id="ARBA00022692"/>
    </source>
</evidence>
<proteinExistence type="inferred from homology"/>
<dbReference type="PROSITE" id="PS01311">
    <property type="entry name" value="LGT"/>
    <property type="match status" value="1"/>
</dbReference>
<gene>
    <name evidence="7 9" type="primary">lgt</name>
    <name evidence="9" type="ORF">MTCD1_00945</name>
</gene>
<feature type="binding site" evidence="7">
    <location>
        <position position="143"/>
    </location>
    <ligand>
        <name>a 1,2-diacyl-sn-glycero-3-phospho-(1'-sn-glycerol)</name>
        <dbReference type="ChEBI" id="CHEBI:64716"/>
    </ligand>
</feature>
<feature type="transmembrane region" description="Helical" evidence="7">
    <location>
        <begin position="241"/>
        <end position="260"/>
    </location>
</feature>
<dbReference type="Pfam" id="PF01790">
    <property type="entry name" value="LGT"/>
    <property type="match status" value="1"/>
</dbReference>
<evidence type="ECO:0000256" key="2">
    <source>
        <dbReference type="ARBA" id="ARBA00022475"/>
    </source>
</evidence>
<dbReference type="RefSeq" id="WP_057181604.1">
    <property type="nucleotide sequence ID" value="NZ_BDQM01000005.1"/>
</dbReference>
<evidence type="ECO:0000256" key="5">
    <source>
        <dbReference type="ARBA" id="ARBA00022989"/>
    </source>
</evidence>
<dbReference type="EC" id="2.5.1.145" evidence="7"/>
<keyword evidence="9" id="KW-0328">Glycosyltransferase</keyword>
<evidence type="ECO:0000313" key="9">
    <source>
        <dbReference type="EMBL" id="GAW95343.1"/>
    </source>
</evidence>
<comment type="function">
    <text evidence="7">Catalyzes the transfer of the diacylglyceryl group from phosphatidylglycerol to the sulfhydryl group of the N-terminal cysteine of a prolipoprotein, the first step in the formation of mature lipoproteins.</text>
</comment>
<comment type="catalytic activity">
    <reaction evidence="7">
        <text>L-cysteinyl-[prolipoprotein] + a 1,2-diacyl-sn-glycero-3-phospho-(1'-sn-glycerol) = an S-1,2-diacyl-sn-glyceryl-L-cysteinyl-[prolipoprotein] + sn-glycerol 1-phosphate + H(+)</text>
        <dbReference type="Rhea" id="RHEA:56712"/>
        <dbReference type="Rhea" id="RHEA-COMP:14679"/>
        <dbReference type="Rhea" id="RHEA-COMP:14680"/>
        <dbReference type="ChEBI" id="CHEBI:15378"/>
        <dbReference type="ChEBI" id="CHEBI:29950"/>
        <dbReference type="ChEBI" id="CHEBI:57685"/>
        <dbReference type="ChEBI" id="CHEBI:64716"/>
        <dbReference type="ChEBI" id="CHEBI:140658"/>
        <dbReference type="EC" id="2.5.1.145"/>
    </reaction>
</comment>
<comment type="subcellular location">
    <subcellularLocation>
        <location evidence="7">Cell membrane</location>
        <topology evidence="7">Multi-pass membrane protein</topology>
    </subcellularLocation>
</comment>
<keyword evidence="5 7" id="KW-1133">Transmembrane helix</keyword>
<dbReference type="Proteomes" id="UP000197068">
    <property type="component" value="Unassembled WGS sequence"/>
</dbReference>
<keyword evidence="6 7" id="KW-0472">Membrane</keyword>
<feature type="transmembrane region" description="Helical" evidence="7">
    <location>
        <begin position="94"/>
        <end position="117"/>
    </location>
</feature>
<name>A0ABQ0MSJ9_9GAMM</name>
<dbReference type="NCBIfam" id="TIGR00544">
    <property type="entry name" value="lgt"/>
    <property type="match status" value="1"/>
</dbReference>
<feature type="region of interest" description="Disordered" evidence="8">
    <location>
        <begin position="278"/>
        <end position="306"/>
    </location>
</feature>
<dbReference type="InterPro" id="IPR001640">
    <property type="entry name" value="Lgt"/>
</dbReference>
<feature type="transmembrane region" description="Helical" evidence="7">
    <location>
        <begin position="124"/>
        <end position="144"/>
    </location>
</feature>
<evidence type="ECO:0000313" key="10">
    <source>
        <dbReference type="Proteomes" id="UP000197068"/>
    </source>
</evidence>
<comment type="pathway">
    <text evidence="7">Protein modification; lipoprotein biosynthesis (diacylglyceryl transfer).</text>
</comment>
<evidence type="ECO:0000256" key="7">
    <source>
        <dbReference type="HAMAP-Rule" id="MF_01147"/>
    </source>
</evidence>
<evidence type="ECO:0000256" key="1">
    <source>
        <dbReference type="ARBA" id="ARBA00007150"/>
    </source>
</evidence>
<dbReference type="EMBL" id="BDQM01000005">
    <property type="protein sequence ID" value="GAW95343.1"/>
    <property type="molecule type" value="Genomic_DNA"/>
</dbReference>
<dbReference type="HAMAP" id="MF_01147">
    <property type="entry name" value="Lgt"/>
    <property type="match status" value="1"/>
</dbReference>
<evidence type="ECO:0000256" key="8">
    <source>
        <dbReference type="SAM" id="MobiDB-lite"/>
    </source>
</evidence>
<sequence>MTDKFLQFPVIDPIIFSIGPVSLRWYGTMYLIGFLAALFMANKAADKSNGLWTREQVSDVLFYGFIGVILGGRIGYVLFYQFDYFLADPLYLLQIWQGGMSFHGGLLGVTLAVLIFARKTNKSFLAVGDFIVPLVPIGLGMGRLGNFINAELWGRQTDVPWAMVFPTDALQVPRHPSQLYEFFLEGVVLFIILYVITRKPRSLGLTSGVFLIGYGVFRSMVEFFREPDAHLGLYFSFISKGQILSIPMILIGLFIIYWGYNQQQKLAINESKKVSKASAKSTSTSASSSSKKANSSSSIKSAKGNS</sequence>
<dbReference type="PANTHER" id="PTHR30589">
    <property type="entry name" value="PROLIPOPROTEIN DIACYLGLYCERYL TRANSFERASE"/>
    <property type="match status" value="1"/>
</dbReference>
<feature type="transmembrane region" description="Helical" evidence="7">
    <location>
        <begin position="23"/>
        <end position="41"/>
    </location>
</feature>
<comment type="caution">
    <text evidence="9">The sequence shown here is derived from an EMBL/GenBank/DDBJ whole genome shotgun (WGS) entry which is preliminary data.</text>
</comment>
<keyword evidence="2 7" id="KW-1003">Cell membrane</keyword>
<feature type="transmembrane region" description="Helical" evidence="7">
    <location>
        <begin position="203"/>
        <end position="221"/>
    </location>
</feature>
<keyword evidence="4 7" id="KW-0812">Transmembrane</keyword>
<reference evidence="9 10" key="1">
    <citation type="submission" date="2017-06" db="EMBL/GenBank/DDBJ databases">
        <title>Whole Genome Sequences of Colwellia marinimaniae MTCD1.</title>
        <authorList>
            <person name="Kusumoto H."/>
            <person name="Inoue M."/>
            <person name="Tanikawa K."/>
            <person name="Maeji H."/>
            <person name="Cameron J.H."/>
            <person name="Bartlett D.H."/>
        </authorList>
    </citation>
    <scope>NUCLEOTIDE SEQUENCE [LARGE SCALE GENOMIC DNA]</scope>
    <source>
        <strain evidence="9 10">MTCD1</strain>
    </source>
</reference>
<evidence type="ECO:0000256" key="6">
    <source>
        <dbReference type="ARBA" id="ARBA00023136"/>
    </source>
</evidence>